<keyword evidence="2" id="KW-1185">Reference proteome</keyword>
<comment type="caution">
    <text evidence="1">The sequence shown here is derived from an EMBL/GenBank/DDBJ whole genome shotgun (WGS) entry which is preliminary data.</text>
</comment>
<evidence type="ECO:0000313" key="2">
    <source>
        <dbReference type="Proteomes" id="UP000770661"/>
    </source>
</evidence>
<dbReference type="EMBL" id="JACEEZ010015176">
    <property type="protein sequence ID" value="KAG0719001.1"/>
    <property type="molecule type" value="Genomic_DNA"/>
</dbReference>
<proteinExistence type="predicted"/>
<evidence type="ECO:0000313" key="1">
    <source>
        <dbReference type="EMBL" id="KAG0719001.1"/>
    </source>
</evidence>
<protein>
    <submittedName>
        <fullName evidence="1">Uncharacterized protein</fullName>
    </submittedName>
</protein>
<gene>
    <name evidence="1" type="ORF">GWK47_051372</name>
</gene>
<dbReference type="Proteomes" id="UP000770661">
    <property type="component" value="Unassembled WGS sequence"/>
</dbReference>
<name>A0A8J4Y857_CHIOP</name>
<organism evidence="1 2">
    <name type="scientific">Chionoecetes opilio</name>
    <name type="common">Atlantic snow crab</name>
    <name type="synonym">Cancer opilio</name>
    <dbReference type="NCBI Taxonomy" id="41210"/>
    <lineage>
        <taxon>Eukaryota</taxon>
        <taxon>Metazoa</taxon>
        <taxon>Ecdysozoa</taxon>
        <taxon>Arthropoda</taxon>
        <taxon>Crustacea</taxon>
        <taxon>Multicrustacea</taxon>
        <taxon>Malacostraca</taxon>
        <taxon>Eumalacostraca</taxon>
        <taxon>Eucarida</taxon>
        <taxon>Decapoda</taxon>
        <taxon>Pleocyemata</taxon>
        <taxon>Brachyura</taxon>
        <taxon>Eubrachyura</taxon>
        <taxon>Majoidea</taxon>
        <taxon>Majidae</taxon>
        <taxon>Chionoecetes</taxon>
    </lineage>
</organism>
<accession>A0A8J4Y857</accession>
<sequence>MIRKTTLSPRLRSSMGIRLLKKVVWDRTQISKKRILGYFSKTSCWHRECADQGTTRDKEFPLPPRTDVGKGWGGVVSVLSVGDGLSSFGKKGCFLPPKTKRGCPSSSGARRVLAVVQLQPSLLSQIIRGAVGGGSCERAKRATKTGLSALAATLVNQLTDRSGLLAEAALA</sequence>
<dbReference type="AlphaFoldDB" id="A0A8J4Y857"/>
<reference evidence="1" key="1">
    <citation type="submission" date="2020-07" db="EMBL/GenBank/DDBJ databases">
        <title>The High-quality genome of the commercially important snow crab, Chionoecetes opilio.</title>
        <authorList>
            <person name="Jeong J.-H."/>
            <person name="Ryu S."/>
        </authorList>
    </citation>
    <scope>NUCLEOTIDE SEQUENCE</scope>
    <source>
        <strain evidence="1">MADBK_172401_WGS</strain>
        <tissue evidence="1">Digestive gland</tissue>
    </source>
</reference>